<dbReference type="EMBL" id="KV442038">
    <property type="protein sequence ID" value="OAQ29845.1"/>
    <property type="molecule type" value="Genomic_DNA"/>
</dbReference>
<organism evidence="2 3">
    <name type="scientific">Linnemannia elongata AG-77</name>
    <dbReference type="NCBI Taxonomy" id="1314771"/>
    <lineage>
        <taxon>Eukaryota</taxon>
        <taxon>Fungi</taxon>
        <taxon>Fungi incertae sedis</taxon>
        <taxon>Mucoromycota</taxon>
        <taxon>Mortierellomycotina</taxon>
        <taxon>Mortierellomycetes</taxon>
        <taxon>Mortierellales</taxon>
        <taxon>Mortierellaceae</taxon>
        <taxon>Linnemannia</taxon>
    </lineage>
</organism>
<dbReference type="Proteomes" id="UP000078512">
    <property type="component" value="Unassembled WGS sequence"/>
</dbReference>
<name>A0A197JX91_9FUNG</name>
<proteinExistence type="predicted"/>
<feature type="chain" id="PRO_5008276337" evidence="1">
    <location>
        <begin position="18"/>
        <end position="306"/>
    </location>
</feature>
<keyword evidence="3" id="KW-1185">Reference proteome</keyword>
<evidence type="ECO:0000256" key="1">
    <source>
        <dbReference type="SAM" id="SignalP"/>
    </source>
</evidence>
<evidence type="ECO:0000313" key="3">
    <source>
        <dbReference type="Proteomes" id="UP000078512"/>
    </source>
</evidence>
<sequence length="306" mass="34610">MLPLLILLVLIVPLAHALQCGQGELLKLKILSDGSEVFACGALPSNRISNDTTRAPAYIASYVLVDDDNLRFRMSKSEFYSHVAMDVTTDNRVCHSTTYNRKGVDVPYTSTLSGKIWLTKSSRHADNIWYFFPLGKDTRDGLEYFDVSTICVSRGVYFPVLHWEDAPTTRRQHIYLFLAFDPKAFTGLLRVTEYSAFNAVYQAYGHRVHIGNILRGLKDGELSLRLLTENIKITNFEDHHGGTRLAFDSPVANRDWAEMGTRNNIWSDLKTLLTIVKAIYPWLMLFQDDAVQCGIGSSTLEQTTFL</sequence>
<protein>
    <submittedName>
        <fullName evidence="2">Uncharacterized protein</fullName>
    </submittedName>
</protein>
<keyword evidence="1" id="KW-0732">Signal</keyword>
<accession>A0A197JX91</accession>
<reference evidence="2 3" key="1">
    <citation type="submission" date="2016-05" db="EMBL/GenBank/DDBJ databases">
        <title>Genome sequencing reveals origins of a unique bacterial endosymbiosis in the earliest lineages of terrestrial Fungi.</title>
        <authorList>
            <consortium name="DOE Joint Genome Institute"/>
            <person name="Uehling J."/>
            <person name="Gryganskyi A."/>
            <person name="Hameed K."/>
            <person name="Tschaplinski T."/>
            <person name="Misztal P."/>
            <person name="Wu S."/>
            <person name="Desiro A."/>
            <person name="Vande Pol N."/>
            <person name="Du Z.-Y."/>
            <person name="Zienkiewicz A."/>
            <person name="Zienkiewicz K."/>
            <person name="Morin E."/>
            <person name="Tisserant E."/>
            <person name="Splivallo R."/>
            <person name="Hainaut M."/>
            <person name="Henrissat B."/>
            <person name="Ohm R."/>
            <person name="Kuo A."/>
            <person name="Yan J."/>
            <person name="Lipzen A."/>
            <person name="Nolan M."/>
            <person name="Labutti K."/>
            <person name="Barry K."/>
            <person name="Goldstein A."/>
            <person name="Labbe J."/>
            <person name="Schadt C."/>
            <person name="Tuskan G."/>
            <person name="Grigoriev I."/>
            <person name="Martin F."/>
            <person name="Vilgalys R."/>
            <person name="Bonito G."/>
        </authorList>
    </citation>
    <scope>NUCLEOTIDE SEQUENCE [LARGE SCALE GENOMIC DNA]</scope>
    <source>
        <strain evidence="2 3">AG-77</strain>
    </source>
</reference>
<evidence type="ECO:0000313" key="2">
    <source>
        <dbReference type="EMBL" id="OAQ29845.1"/>
    </source>
</evidence>
<gene>
    <name evidence="2" type="ORF">K457DRAFT_18697</name>
</gene>
<dbReference type="OrthoDB" id="2375175at2759"/>
<dbReference type="AlphaFoldDB" id="A0A197JX91"/>
<feature type="signal peptide" evidence="1">
    <location>
        <begin position="1"/>
        <end position="17"/>
    </location>
</feature>